<evidence type="ECO:0000313" key="2">
    <source>
        <dbReference type="EMBL" id="AKZ24908.1"/>
    </source>
</evidence>
<proteinExistence type="predicted"/>
<reference evidence="2 3" key="1">
    <citation type="journal article" date="2015" name="Virol. J.">
        <title>A new duck circovirus sequence, detected in velvet scoter (Melanitta fusca) supports great diversity among this species of virus.</title>
        <authorList>
            <person name="Matczuk A.K."/>
            <person name="Krawiec M."/>
            <person name="Wieliczko A."/>
        </authorList>
    </citation>
    <scope>NUCLEOTIDE SEQUENCE [LARGE SCALE GENOMIC DNA]</scope>
    <source>
        <strain evidence="2">KM1-13</strain>
    </source>
</reference>
<evidence type="ECO:0000313" key="3">
    <source>
        <dbReference type="Proteomes" id="UP000143334"/>
    </source>
</evidence>
<feature type="region of interest" description="Disordered" evidence="1">
    <location>
        <begin position="56"/>
        <end position="78"/>
    </location>
</feature>
<accession>A0A0K1ZG12</accession>
<name>A0A0K1ZG12_9CIRC</name>
<organism evidence="2 3">
    <name type="scientific">Duck circovirus</name>
    <dbReference type="NCBI Taxonomy" id="324685"/>
    <lineage>
        <taxon>Viruses</taxon>
        <taxon>Monodnaviria</taxon>
        <taxon>Shotokuvirae</taxon>
        <taxon>Cressdnaviricota</taxon>
        <taxon>Arfiviricetes</taxon>
        <taxon>Cirlivirales</taxon>
        <taxon>Circoviridae</taxon>
        <taxon>Circovirus</taxon>
        <taxon>Circovirus duck</taxon>
    </lineage>
</organism>
<evidence type="ECO:0000256" key="1">
    <source>
        <dbReference type="SAM" id="MobiDB-lite"/>
    </source>
</evidence>
<protein>
    <submittedName>
        <fullName evidence="2">Uncharacterized protein</fullName>
    </submittedName>
</protein>
<dbReference type="Proteomes" id="UP000143334">
    <property type="component" value="Segment"/>
</dbReference>
<dbReference type="EMBL" id="KP943594">
    <property type="protein sequence ID" value="AKZ24908.1"/>
    <property type="molecule type" value="Genomic_DNA"/>
</dbReference>
<sequence>MSHRQAERNDPWRLAHRLSGMSTLWSNILHYLRQIPGHERARLFLPATPQGRQLAHYFGGSGIPEGEVYRSRPSPRRR</sequence>